<feature type="binding site" evidence="10">
    <location>
        <position position="122"/>
    </location>
    <ligand>
        <name>(2R)-3-phosphoglycerate</name>
        <dbReference type="ChEBI" id="CHEBI:58272"/>
    </ligand>
</feature>
<dbReference type="InterPro" id="IPR015824">
    <property type="entry name" value="Phosphoglycerate_kinase_N"/>
</dbReference>
<evidence type="ECO:0000256" key="5">
    <source>
        <dbReference type="ARBA" id="ARBA00022679"/>
    </source>
</evidence>
<feature type="binding site" evidence="10">
    <location>
        <position position="155"/>
    </location>
    <ligand>
        <name>(2R)-3-phosphoglycerate</name>
        <dbReference type="ChEBI" id="CHEBI:58272"/>
    </ligand>
</feature>
<dbReference type="GO" id="GO:0006096">
    <property type="term" value="P:glycolytic process"/>
    <property type="evidence" value="ECO:0007669"/>
    <property type="project" value="InterPro"/>
</dbReference>
<evidence type="ECO:0000256" key="9">
    <source>
        <dbReference type="ARBA" id="ARBA00022842"/>
    </source>
</evidence>
<dbReference type="HAMAP" id="MF_00145">
    <property type="entry name" value="Phosphoglyc_kinase"/>
    <property type="match status" value="1"/>
</dbReference>
<comment type="similarity">
    <text evidence="3 12">Belongs to the phosphoglycerate kinase family.</text>
</comment>
<feature type="binding site" evidence="11">
    <location>
        <position position="298"/>
    </location>
    <ligand>
        <name>ATP</name>
        <dbReference type="ChEBI" id="CHEBI:30616"/>
    </ligand>
</feature>
<feature type="binding site" evidence="11">
    <location>
        <begin position="327"/>
        <end position="330"/>
    </location>
    <ligand>
        <name>ATP</name>
        <dbReference type="ChEBI" id="CHEBI:30616"/>
    </ligand>
</feature>
<dbReference type="Proteomes" id="UP000324705">
    <property type="component" value="Chromosome 6A"/>
</dbReference>
<dbReference type="PIRSF" id="PIRSF000724">
    <property type="entry name" value="Pgk"/>
    <property type="match status" value="1"/>
</dbReference>
<evidence type="ECO:0000256" key="6">
    <source>
        <dbReference type="ARBA" id="ARBA00022741"/>
    </source>
</evidence>
<comment type="subunit">
    <text evidence="13">Monomer.</text>
</comment>
<dbReference type="Gramene" id="TRITD6Av1G061820.7">
    <property type="protein sequence ID" value="TRITD6Av1G061820.7"/>
    <property type="gene ID" value="TRITD6Av1G061820"/>
</dbReference>
<evidence type="ECO:0000256" key="7">
    <source>
        <dbReference type="ARBA" id="ARBA00022777"/>
    </source>
</evidence>
<dbReference type="AlphaFoldDB" id="A0A9R0XXF5"/>
<dbReference type="GO" id="GO:0005829">
    <property type="term" value="C:cytosol"/>
    <property type="evidence" value="ECO:0007669"/>
    <property type="project" value="TreeGrafter"/>
</dbReference>
<dbReference type="GO" id="GO:0043531">
    <property type="term" value="F:ADP binding"/>
    <property type="evidence" value="ECO:0007669"/>
    <property type="project" value="TreeGrafter"/>
</dbReference>
<comment type="catalytic activity">
    <reaction evidence="1 12">
        <text>(2R)-3-phosphoglycerate + ATP = (2R)-3-phospho-glyceroyl phosphate + ADP</text>
        <dbReference type="Rhea" id="RHEA:14801"/>
        <dbReference type="ChEBI" id="CHEBI:30616"/>
        <dbReference type="ChEBI" id="CHEBI:57604"/>
        <dbReference type="ChEBI" id="CHEBI:58272"/>
        <dbReference type="ChEBI" id="CHEBI:456216"/>
        <dbReference type="EC" id="2.7.2.3"/>
    </reaction>
</comment>
<name>A0A9R0XXF5_TRITD</name>
<gene>
    <name evidence="14" type="ORF">TRITD_6Av1G061820</name>
</gene>
<evidence type="ECO:0000256" key="11">
    <source>
        <dbReference type="PIRSR" id="PIRSR000724-2"/>
    </source>
</evidence>
<dbReference type="FunFam" id="3.40.50.1260:FF:000006">
    <property type="entry name" value="Phosphoglycerate kinase"/>
    <property type="match status" value="1"/>
</dbReference>
<accession>A0A9R0XXF5</accession>
<keyword evidence="6" id="KW-0547">Nucleotide-binding</keyword>
<organism evidence="14 15">
    <name type="scientific">Triticum turgidum subsp. durum</name>
    <name type="common">Durum wheat</name>
    <name type="synonym">Triticum durum</name>
    <dbReference type="NCBI Taxonomy" id="4567"/>
    <lineage>
        <taxon>Eukaryota</taxon>
        <taxon>Viridiplantae</taxon>
        <taxon>Streptophyta</taxon>
        <taxon>Embryophyta</taxon>
        <taxon>Tracheophyta</taxon>
        <taxon>Spermatophyta</taxon>
        <taxon>Magnoliopsida</taxon>
        <taxon>Liliopsida</taxon>
        <taxon>Poales</taxon>
        <taxon>Poaceae</taxon>
        <taxon>BOP clade</taxon>
        <taxon>Pooideae</taxon>
        <taxon>Triticodae</taxon>
        <taxon>Triticeae</taxon>
        <taxon>Triticinae</taxon>
        <taxon>Triticum</taxon>
    </lineage>
</organism>
<sequence length="371" mass="39090">MATKRSVGTLGEADLKGKKVFVRADLNVPLDDAQKITDDTRIRASIPTIKYLLEKGAKVILASHLGRPKGVTPKFSLKPLVPRLSELLGLEVVMAPDCIGEEVEKLAAALPDGGVLLLENVRFYKEEEKNDPEFAKKLASVADLYVNDAFGTAHRAHASTEGVTKFLRPSVAGFLMQKELDYLVGAVANPKKPFAAIVGGSKVSSKIGVIESLLAKVDILILGGGMIFTFYKAQGLPVGKSLVEEDKLELATSLIETAKSKGVKLLLPTDVVVADKFAAEALDTTKTVIWNGPMGVFEFEKFAAGTDAIAKQLAELTGKGVTTIIGGGDSVAAVEKAGLADKMSHISTGGGASLELLEGKPLPGVLALDEA</sequence>
<keyword evidence="15" id="KW-1185">Reference proteome</keyword>
<dbReference type="GO" id="GO:0006094">
    <property type="term" value="P:gluconeogenesis"/>
    <property type="evidence" value="ECO:0007669"/>
    <property type="project" value="TreeGrafter"/>
</dbReference>
<dbReference type="GO" id="GO:0004618">
    <property type="term" value="F:phosphoglycerate kinase activity"/>
    <property type="evidence" value="ECO:0007669"/>
    <property type="project" value="UniProtKB-EC"/>
</dbReference>
<evidence type="ECO:0000256" key="13">
    <source>
        <dbReference type="RuleBase" id="RU000696"/>
    </source>
</evidence>
<evidence type="ECO:0000256" key="1">
    <source>
        <dbReference type="ARBA" id="ARBA00000642"/>
    </source>
</evidence>
<keyword evidence="5 12" id="KW-0808">Transferase</keyword>
<evidence type="ECO:0000256" key="4">
    <source>
        <dbReference type="ARBA" id="ARBA00013061"/>
    </source>
</evidence>
<dbReference type="EC" id="2.7.2.3" evidence="4 12"/>
<evidence type="ECO:0000313" key="15">
    <source>
        <dbReference type="Proteomes" id="UP000324705"/>
    </source>
</evidence>
<dbReference type="Pfam" id="PF00162">
    <property type="entry name" value="PGK"/>
    <property type="match status" value="1"/>
</dbReference>
<dbReference type="PANTHER" id="PTHR11406">
    <property type="entry name" value="PHOSPHOGLYCERATE KINASE"/>
    <property type="match status" value="1"/>
</dbReference>
<evidence type="ECO:0000313" key="14">
    <source>
        <dbReference type="EMBL" id="VAI44807.1"/>
    </source>
</evidence>
<dbReference type="PROSITE" id="PS00111">
    <property type="entry name" value="PGLYCERATE_KINASE"/>
    <property type="match status" value="1"/>
</dbReference>
<dbReference type="SUPFAM" id="SSF53748">
    <property type="entry name" value="Phosphoglycerate kinase"/>
    <property type="match status" value="1"/>
</dbReference>
<evidence type="ECO:0000256" key="12">
    <source>
        <dbReference type="RuleBase" id="RU000532"/>
    </source>
</evidence>
<dbReference type="CDD" id="cd00318">
    <property type="entry name" value="Phosphoglycerate_kinase"/>
    <property type="match status" value="1"/>
</dbReference>
<keyword evidence="8 11" id="KW-0067">ATP-binding</keyword>
<dbReference type="PANTHER" id="PTHR11406:SF31">
    <property type="entry name" value="PHOSPHOGLYCERATE KINASE, CYTOSOLIC"/>
    <property type="match status" value="1"/>
</dbReference>
<evidence type="ECO:0000256" key="8">
    <source>
        <dbReference type="ARBA" id="ARBA00022840"/>
    </source>
</evidence>
<comment type="cofactor">
    <cofactor evidence="2">
        <name>Mg(2+)</name>
        <dbReference type="ChEBI" id="CHEBI:18420"/>
    </cofactor>
</comment>
<keyword evidence="7 12" id="KW-0418">Kinase</keyword>
<dbReference type="GO" id="GO:0005524">
    <property type="term" value="F:ATP binding"/>
    <property type="evidence" value="ECO:0007669"/>
    <property type="project" value="UniProtKB-KW"/>
</dbReference>
<evidence type="ECO:0000256" key="2">
    <source>
        <dbReference type="ARBA" id="ARBA00001946"/>
    </source>
</evidence>
<keyword evidence="9" id="KW-0460">Magnesium</keyword>
<feature type="binding site" evidence="10">
    <location>
        <begin position="25"/>
        <end position="27"/>
    </location>
    <ligand>
        <name>substrate</name>
    </ligand>
</feature>
<protein>
    <recommendedName>
        <fullName evidence="4 12">Phosphoglycerate kinase</fullName>
        <ecNumber evidence="4 12">2.7.2.3</ecNumber>
    </recommendedName>
</protein>
<reference evidence="14 15" key="1">
    <citation type="submission" date="2017-09" db="EMBL/GenBank/DDBJ databases">
        <authorList>
            <consortium name="International Durum Wheat Genome Sequencing Consortium (IDWGSC)"/>
            <person name="Milanesi L."/>
        </authorList>
    </citation>
    <scope>NUCLEOTIDE SEQUENCE [LARGE SCALE GENOMIC DNA]</scope>
    <source>
        <strain evidence="15">cv. Svevo</strain>
    </source>
</reference>
<dbReference type="InterPro" id="IPR001576">
    <property type="entry name" value="Phosphoglycerate_kinase"/>
</dbReference>
<feature type="binding site" evidence="10">
    <location>
        <position position="41"/>
    </location>
    <ligand>
        <name>(2R)-3-phosphoglycerate</name>
        <dbReference type="ChEBI" id="CHEBI:58272"/>
    </ligand>
</feature>
<evidence type="ECO:0000256" key="3">
    <source>
        <dbReference type="ARBA" id="ARBA00008982"/>
    </source>
</evidence>
<dbReference type="InterPro" id="IPR015911">
    <property type="entry name" value="Phosphoglycerate_kinase_CS"/>
</dbReference>
<dbReference type="PRINTS" id="PR00477">
    <property type="entry name" value="PHGLYCKINASE"/>
</dbReference>
<feature type="binding site" evidence="10">
    <location>
        <begin position="64"/>
        <end position="67"/>
    </location>
    <ligand>
        <name>substrate</name>
    </ligand>
</feature>
<dbReference type="Gene3D" id="3.40.50.1260">
    <property type="entry name" value="Phosphoglycerate kinase, N-terminal domain"/>
    <property type="match status" value="3"/>
</dbReference>
<evidence type="ECO:0000256" key="10">
    <source>
        <dbReference type="PIRSR" id="PIRSR000724-1"/>
    </source>
</evidence>
<dbReference type="InterPro" id="IPR036043">
    <property type="entry name" value="Phosphoglycerate_kinase_sf"/>
</dbReference>
<feature type="binding site" evidence="11">
    <location>
        <position position="206"/>
    </location>
    <ligand>
        <name>ATP</name>
        <dbReference type="ChEBI" id="CHEBI:30616"/>
    </ligand>
</feature>
<proteinExistence type="inferred from homology"/>
<dbReference type="EMBL" id="LT934121">
    <property type="protein sequence ID" value="VAI44807.1"/>
    <property type="molecule type" value="Genomic_DNA"/>
</dbReference>